<evidence type="ECO:0000256" key="41">
    <source>
        <dbReference type="PIRSR" id="PIRSR000459-1"/>
    </source>
</evidence>
<dbReference type="FunFam" id="2.60.40.10:FF:000090">
    <property type="entry name" value="Protein-glutamine gamma-glutamyltransferase 2"/>
    <property type="match status" value="1"/>
</dbReference>
<evidence type="ECO:0000256" key="20">
    <source>
        <dbReference type="ARBA" id="ARBA00023134"/>
    </source>
</evidence>
<dbReference type="InterPro" id="IPR050779">
    <property type="entry name" value="Transglutaminase"/>
</dbReference>
<dbReference type="Pfam" id="PF00868">
    <property type="entry name" value="Transglut_N"/>
    <property type="match status" value="1"/>
</dbReference>
<dbReference type="Gene3D" id="3.90.260.10">
    <property type="entry name" value="Transglutaminase-like"/>
    <property type="match status" value="1"/>
</dbReference>
<dbReference type="Ensembl" id="ENSPKIT00000035882.1">
    <property type="protein sequence ID" value="ENSPKIP00000019039.1"/>
    <property type="gene ID" value="ENSPKIG00000004353.1"/>
</dbReference>
<evidence type="ECO:0000256" key="35">
    <source>
        <dbReference type="ARBA" id="ARBA00043104"/>
    </source>
</evidence>
<dbReference type="Pfam" id="PF01841">
    <property type="entry name" value="Transglut_core"/>
    <property type="match status" value="1"/>
</dbReference>
<evidence type="ECO:0000256" key="21">
    <source>
        <dbReference type="ARBA" id="ARBA00023136"/>
    </source>
</evidence>
<dbReference type="PANTHER" id="PTHR11590">
    <property type="entry name" value="PROTEIN-GLUTAMINE GAMMA-GLUTAMYLTRANSFERASE"/>
    <property type="match status" value="1"/>
</dbReference>
<evidence type="ECO:0000256" key="19">
    <source>
        <dbReference type="ARBA" id="ARBA00023128"/>
    </source>
</evidence>
<dbReference type="GO" id="GO:0008233">
    <property type="term" value="F:peptidase activity"/>
    <property type="evidence" value="ECO:0007669"/>
    <property type="project" value="UniProtKB-KW"/>
</dbReference>
<evidence type="ECO:0000256" key="22">
    <source>
        <dbReference type="ARBA" id="ARBA00023242"/>
    </source>
</evidence>
<keyword evidence="9" id="KW-1003">Cell membrane</keyword>
<reference evidence="44" key="2">
    <citation type="submission" date="2025-09" db="UniProtKB">
        <authorList>
            <consortium name="Ensembl"/>
        </authorList>
    </citation>
    <scope>IDENTIFICATION</scope>
</reference>
<evidence type="ECO:0000256" key="30">
    <source>
        <dbReference type="ARBA" id="ARBA00041677"/>
    </source>
</evidence>
<dbReference type="GO" id="GO:0005739">
    <property type="term" value="C:mitochondrion"/>
    <property type="evidence" value="ECO:0007669"/>
    <property type="project" value="UniProtKB-SubCell"/>
</dbReference>
<evidence type="ECO:0000256" key="2">
    <source>
        <dbReference type="ARBA" id="ARBA00004173"/>
    </source>
</evidence>
<evidence type="ECO:0000256" key="17">
    <source>
        <dbReference type="ARBA" id="ARBA00022801"/>
    </source>
</evidence>
<feature type="binding site" evidence="42">
    <location>
        <position position="388"/>
    </location>
    <ligand>
        <name>Ca(2+)</name>
        <dbReference type="ChEBI" id="CHEBI:29108"/>
    </ligand>
</feature>
<dbReference type="PIRSF" id="PIRSF000459">
    <property type="entry name" value="TGM_EBP42"/>
    <property type="match status" value="1"/>
</dbReference>
<name>A0A3B3RKP9_9TELE</name>
<evidence type="ECO:0000256" key="9">
    <source>
        <dbReference type="ARBA" id="ARBA00022475"/>
    </source>
</evidence>
<keyword evidence="15 42" id="KW-0479">Metal-binding</keyword>
<keyword evidence="45" id="KW-1185">Reference proteome</keyword>
<comment type="catalytic activity">
    <reaction evidence="39">
        <text>L-glutaminyl-[protein] + (R)-noradrenaline = 5-(R)-noradrenalinyl-L-glutamyl-[protein] + NH4(+)</text>
        <dbReference type="Rhea" id="RHEA:66560"/>
        <dbReference type="Rhea" id="RHEA-COMP:10207"/>
        <dbReference type="Rhea" id="RHEA-COMP:17054"/>
        <dbReference type="ChEBI" id="CHEBI:28938"/>
        <dbReference type="ChEBI" id="CHEBI:30011"/>
        <dbReference type="ChEBI" id="CHEBI:72587"/>
        <dbReference type="ChEBI" id="CHEBI:167178"/>
    </reaction>
    <physiologicalReaction direction="left-to-right" evidence="39">
        <dbReference type="Rhea" id="RHEA:66561"/>
    </physiologicalReaction>
</comment>
<evidence type="ECO:0000313" key="44">
    <source>
        <dbReference type="Ensembl" id="ENSPKIP00000019039.1"/>
    </source>
</evidence>
<keyword evidence="20" id="KW-0342">GTP-binding</keyword>
<evidence type="ECO:0000256" key="26">
    <source>
        <dbReference type="ARBA" id="ARBA00036876"/>
    </source>
</evidence>
<keyword evidence="10" id="KW-0963">Cytoplasm</keyword>
<evidence type="ECO:0000256" key="34">
    <source>
        <dbReference type="ARBA" id="ARBA00042912"/>
    </source>
</evidence>
<dbReference type="InterPro" id="IPR014756">
    <property type="entry name" value="Ig_E-set"/>
</dbReference>
<dbReference type="GO" id="GO:0007399">
    <property type="term" value="P:nervous system development"/>
    <property type="evidence" value="ECO:0007669"/>
    <property type="project" value="UniProtKB-ARBA"/>
</dbReference>
<evidence type="ECO:0000256" key="14">
    <source>
        <dbReference type="ARBA" id="ARBA00022679"/>
    </source>
</evidence>
<evidence type="ECO:0000256" key="42">
    <source>
        <dbReference type="PIRSR" id="PIRSR000459-2"/>
    </source>
</evidence>
<dbReference type="SUPFAM" id="SSF54001">
    <property type="entry name" value="Cysteine proteinases"/>
    <property type="match status" value="1"/>
</dbReference>
<proteinExistence type="inferred from homology"/>
<dbReference type="EC" id="2.3.2.13" evidence="24"/>
<keyword evidence="16" id="KW-0547">Nucleotide-binding</keyword>
<dbReference type="InterPro" id="IPR013783">
    <property type="entry name" value="Ig-like_fold"/>
</dbReference>
<dbReference type="GO" id="GO:0005886">
    <property type="term" value="C:plasma membrane"/>
    <property type="evidence" value="ECO:0007669"/>
    <property type="project" value="UniProtKB-SubCell"/>
</dbReference>
<evidence type="ECO:0000256" key="10">
    <source>
        <dbReference type="ARBA" id="ARBA00022490"/>
    </source>
</evidence>
<evidence type="ECO:0000313" key="45">
    <source>
        <dbReference type="Proteomes" id="UP000261540"/>
    </source>
</evidence>
<evidence type="ECO:0000259" key="43">
    <source>
        <dbReference type="SMART" id="SM00460"/>
    </source>
</evidence>
<dbReference type="GO" id="GO:0005829">
    <property type="term" value="C:cytosol"/>
    <property type="evidence" value="ECO:0007669"/>
    <property type="project" value="UniProtKB-SubCell"/>
</dbReference>
<dbReference type="GO" id="GO:0005525">
    <property type="term" value="F:GTP binding"/>
    <property type="evidence" value="ECO:0007669"/>
    <property type="project" value="UniProtKB-KW"/>
</dbReference>
<dbReference type="GO" id="GO:0046872">
    <property type="term" value="F:metal ion binding"/>
    <property type="evidence" value="ECO:0007669"/>
    <property type="project" value="UniProtKB-KW"/>
</dbReference>
<comment type="catalytic activity">
    <reaction evidence="37">
        <text>L-glutaminyl-[protein] + H2O = L-glutamyl-[protein] + NH4(+)</text>
        <dbReference type="Rhea" id="RHEA:16441"/>
        <dbReference type="Rhea" id="RHEA-COMP:10207"/>
        <dbReference type="Rhea" id="RHEA-COMP:10208"/>
        <dbReference type="ChEBI" id="CHEBI:15377"/>
        <dbReference type="ChEBI" id="CHEBI:28938"/>
        <dbReference type="ChEBI" id="CHEBI:29973"/>
        <dbReference type="ChEBI" id="CHEBI:30011"/>
        <dbReference type="EC" id="3.5.1.44"/>
    </reaction>
    <physiologicalReaction direction="left-to-right" evidence="37">
        <dbReference type="Rhea" id="RHEA:16442"/>
    </physiologicalReaction>
</comment>
<dbReference type="InterPro" id="IPR023608">
    <property type="entry name" value="Transglutaminase_animal"/>
</dbReference>
<dbReference type="InterPro" id="IPR002931">
    <property type="entry name" value="Transglutaminase-like"/>
</dbReference>
<evidence type="ECO:0000256" key="1">
    <source>
        <dbReference type="ARBA" id="ARBA00004123"/>
    </source>
</evidence>
<comment type="similarity">
    <text evidence="7">Belongs to the transglutaminase superfamily. Transglutaminase family.</text>
</comment>
<evidence type="ECO:0000256" key="24">
    <source>
        <dbReference type="ARBA" id="ARBA00024222"/>
    </source>
</evidence>
<sequence>MALVLLHCRENNKAHNTDEISVDRLIVRRGKPFLLTLQMKTADMSALDKLEFTVQTGLQASEALRTKAMFRISPAGLANNLWNASIQEKTVSSVTLSVSSPAEACIGEYSLRIKTASSFTCDNKFILLFNPWCSDDSVYIPQESDRREYVMNEHGLLYIGSSDYIFPKTWTFGQFEQDIVDICLKLMDRNLKCLRNKEEDFSARCSPIYVSRVLCAMINAQDDGGVLHGKWCGDFSDGTSPTSWNNSVQILRKWARNYNSVKYGQCWVFAAVLCTVLRCVGIPSRVVTNFQSAHDTDGNLVVDQYRTERGHIPEKEEDSIWNFHVWVEAWMRRPDLSGDFYDGWQVVDPTPQETSNGLYCCGPAPVKAVLEGHVDVKYDVPFVFAEVNADIVTWMILSNGSKIMLNSDTCEVGQNISTKMVGMDKRSDITASYKYTEGTEKERQVYKEAVKRGTKPLSNTPNSPPGSRNLQLKLVEVSKSINGKDINLSLVLNNSNQASKKLQIHLLAQVMLYNGVPGAIIWTEDPETLLLSSKEMSIPIQIAYPRYATLLGRNIIRVNAIVTDLDNNGISYHTEKDIVPENPKLTITTKGMAYPGSEMTAEVVFENPVSMVLTDCKVTVSGSGLLVDVQETNLPSIKPNTRIRVLVPFVPYKAGARQLVANFNCNLFTDINTSITVDVKPAHIATRV</sequence>
<dbReference type="GO" id="GO:0005634">
    <property type="term" value="C:nucleus"/>
    <property type="evidence" value="ECO:0007669"/>
    <property type="project" value="UniProtKB-SubCell"/>
</dbReference>
<evidence type="ECO:0000256" key="13">
    <source>
        <dbReference type="ARBA" id="ARBA00022670"/>
    </source>
</evidence>
<feature type="active site" evidence="41">
    <location>
        <position position="348"/>
    </location>
</feature>
<keyword evidence="23" id="KW-0012">Acyltransferase</keyword>
<dbReference type="InterPro" id="IPR013808">
    <property type="entry name" value="Transglutaminase_AS"/>
</dbReference>
<evidence type="ECO:0000256" key="11">
    <source>
        <dbReference type="ARBA" id="ARBA00022525"/>
    </source>
</evidence>
<organism evidence="44 45">
    <name type="scientific">Paramormyrops kingsleyae</name>
    <dbReference type="NCBI Taxonomy" id="1676925"/>
    <lineage>
        <taxon>Eukaryota</taxon>
        <taxon>Metazoa</taxon>
        <taxon>Chordata</taxon>
        <taxon>Craniata</taxon>
        <taxon>Vertebrata</taxon>
        <taxon>Euteleostomi</taxon>
        <taxon>Actinopterygii</taxon>
        <taxon>Neopterygii</taxon>
        <taxon>Teleostei</taxon>
        <taxon>Osteoglossocephala</taxon>
        <taxon>Osteoglossomorpha</taxon>
        <taxon>Osteoglossiformes</taxon>
        <taxon>Mormyridae</taxon>
        <taxon>Paramormyrops</taxon>
    </lineage>
</organism>
<evidence type="ECO:0000256" key="33">
    <source>
        <dbReference type="ARBA" id="ARBA00042239"/>
    </source>
</evidence>
<dbReference type="Gene3D" id="2.60.40.10">
    <property type="entry name" value="Immunoglobulins"/>
    <property type="match status" value="3"/>
</dbReference>
<accession>A0A3B3RKP9</accession>
<dbReference type="Pfam" id="PF00927">
    <property type="entry name" value="Transglut_C"/>
    <property type="match status" value="2"/>
</dbReference>
<dbReference type="AlphaFoldDB" id="A0A3B3RKP9"/>
<keyword evidence="17" id="KW-0378">Hydrolase</keyword>
<dbReference type="Proteomes" id="UP000261540">
    <property type="component" value="Unplaced"/>
</dbReference>
<evidence type="ECO:0000256" key="15">
    <source>
        <dbReference type="ARBA" id="ARBA00022723"/>
    </source>
</evidence>
<comment type="catalytic activity">
    <reaction evidence="26">
        <text>L-glutaminyl-[protein] + L-lysyl-[protein] = [protein]-L-lysyl-N(6)-5-L-glutamyl-[protein] + NH4(+)</text>
        <dbReference type="Rhea" id="RHEA:54816"/>
        <dbReference type="Rhea" id="RHEA-COMP:9752"/>
        <dbReference type="Rhea" id="RHEA-COMP:10207"/>
        <dbReference type="Rhea" id="RHEA-COMP:14005"/>
        <dbReference type="ChEBI" id="CHEBI:28938"/>
        <dbReference type="ChEBI" id="CHEBI:29969"/>
        <dbReference type="ChEBI" id="CHEBI:30011"/>
        <dbReference type="ChEBI" id="CHEBI:138370"/>
        <dbReference type="EC" id="2.3.2.13"/>
    </reaction>
    <physiologicalReaction direction="left-to-right" evidence="26">
        <dbReference type="Rhea" id="RHEA:54817"/>
    </physiologicalReaction>
</comment>
<evidence type="ECO:0000256" key="27">
    <source>
        <dbReference type="ARBA" id="ARBA00039019"/>
    </source>
</evidence>
<dbReference type="PROSITE" id="PS00547">
    <property type="entry name" value="TRANSGLUTAMINASES"/>
    <property type="match status" value="1"/>
</dbReference>
<dbReference type="GO" id="GO:0003810">
    <property type="term" value="F:protein-glutamine gamma-glutamyltransferase activity"/>
    <property type="evidence" value="ECO:0007669"/>
    <property type="project" value="UniProtKB-EC"/>
</dbReference>
<evidence type="ECO:0000256" key="16">
    <source>
        <dbReference type="ARBA" id="ARBA00022741"/>
    </source>
</evidence>
<keyword evidence="8" id="KW-0158">Chromosome</keyword>
<dbReference type="InterPro" id="IPR036238">
    <property type="entry name" value="Transglutaminase_C_sf"/>
</dbReference>
<evidence type="ECO:0000256" key="3">
    <source>
        <dbReference type="ARBA" id="ARBA00004236"/>
    </source>
</evidence>
<feature type="binding site" evidence="42">
    <location>
        <position position="390"/>
    </location>
    <ligand>
        <name>Ca(2+)</name>
        <dbReference type="ChEBI" id="CHEBI:29108"/>
    </ligand>
</feature>
<dbReference type="InterPro" id="IPR008958">
    <property type="entry name" value="Transglutaminase_C"/>
</dbReference>
<evidence type="ECO:0000256" key="37">
    <source>
        <dbReference type="ARBA" id="ARBA00047868"/>
    </source>
</evidence>
<feature type="active site" evidence="41">
    <location>
        <position position="324"/>
    </location>
</feature>
<dbReference type="PANTHER" id="PTHR11590:SF6">
    <property type="entry name" value="PROTEIN-GLUTAMINE GAMMA-GLUTAMYLTRANSFERASE 2"/>
    <property type="match status" value="1"/>
</dbReference>
<evidence type="ECO:0000256" key="25">
    <source>
        <dbReference type="ARBA" id="ARBA00036377"/>
    </source>
</evidence>
<evidence type="ECO:0000256" key="12">
    <source>
        <dbReference type="ARBA" id="ARBA00022530"/>
    </source>
</evidence>
<evidence type="ECO:0000256" key="8">
    <source>
        <dbReference type="ARBA" id="ARBA00022454"/>
    </source>
</evidence>
<dbReference type="GeneTree" id="ENSGT01050000244866"/>
<comment type="subcellular location">
    <subcellularLocation>
        <location evidence="3">Cell membrane</location>
    </subcellularLocation>
    <subcellularLocation>
        <location evidence="4">Chromosome</location>
    </subcellularLocation>
    <subcellularLocation>
        <location evidence="6">Cytoplasm</location>
        <location evidence="6">Cytosol</location>
    </subcellularLocation>
    <subcellularLocation>
        <location evidence="2">Mitochondrion</location>
    </subcellularLocation>
    <subcellularLocation>
        <location evidence="1">Nucleus</location>
    </subcellularLocation>
    <subcellularLocation>
        <location evidence="5">Secreted</location>
        <location evidence="5">Extracellular space</location>
        <location evidence="5">Extracellular matrix</location>
    </subcellularLocation>
</comment>
<dbReference type="InterPro" id="IPR038765">
    <property type="entry name" value="Papain-like_cys_pep_sf"/>
</dbReference>
<evidence type="ECO:0000256" key="7">
    <source>
        <dbReference type="ARBA" id="ARBA00005968"/>
    </source>
</evidence>
<evidence type="ECO:0000256" key="5">
    <source>
        <dbReference type="ARBA" id="ARBA00004498"/>
    </source>
</evidence>
<evidence type="ECO:0000256" key="39">
    <source>
        <dbReference type="ARBA" id="ARBA00048230"/>
    </source>
</evidence>
<keyword evidence="13" id="KW-0645">Protease</keyword>
<evidence type="ECO:0000256" key="4">
    <source>
        <dbReference type="ARBA" id="ARBA00004286"/>
    </source>
</evidence>
<comment type="cofactor">
    <cofactor evidence="42">
        <name>Ca(2+)</name>
        <dbReference type="ChEBI" id="CHEBI:29108"/>
    </cofactor>
    <text evidence="42">Binds 1 Ca(2+) ion per subunit.</text>
</comment>
<evidence type="ECO:0000256" key="36">
    <source>
        <dbReference type="ARBA" id="ARBA00043138"/>
    </source>
</evidence>
<feature type="binding site" evidence="42">
    <location>
        <position position="442"/>
    </location>
    <ligand>
        <name>Ca(2+)</name>
        <dbReference type="ChEBI" id="CHEBI:29108"/>
    </ligand>
</feature>
<feature type="binding site" evidence="42">
    <location>
        <position position="437"/>
    </location>
    <ligand>
        <name>Ca(2+)</name>
        <dbReference type="ChEBI" id="CHEBI:29108"/>
    </ligand>
</feature>
<dbReference type="SMART" id="SM00460">
    <property type="entry name" value="TGc"/>
    <property type="match status" value="1"/>
</dbReference>
<evidence type="ECO:0000256" key="40">
    <source>
        <dbReference type="ARBA" id="ARBA00048365"/>
    </source>
</evidence>
<dbReference type="GO" id="GO:0006508">
    <property type="term" value="P:proteolysis"/>
    <property type="evidence" value="ECO:0007669"/>
    <property type="project" value="UniProtKB-KW"/>
</dbReference>
<evidence type="ECO:0000256" key="18">
    <source>
        <dbReference type="ARBA" id="ARBA00022837"/>
    </source>
</evidence>
<evidence type="ECO:0000256" key="38">
    <source>
        <dbReference type="ARBA" id="ARBA00047876"/>
    </source>
</evidence>
<protein>
    <recommendedName>
        <fullName evidence="28">Protein-glutamine gamma-glutamyltransferase 2</fullName>
        <ecNumber evidence="24">2.3.2.13</ecNumber>
        <ecNumber evidence="27">3.5.1.44</ecNumber>
    </recommendedName>
    <alternativeName>
        <fullName evidence="31">Isopeptidase TGM2</fullName>
    </alternativeName>
    <alternativeName>
        <fullName evidence="33">Protein-glutamine deamidase TGM2</fullName>
    </alternativeName>
    <alternativeName>
        <fullName evidence="32">Protein-glutamine dopaminyltransferase TGM2</fullName>
    </alternativeName>
    <alternativeName>
        <fullName evidence="35">Protein-glutamine histaminyltransferase TGM2</fullName>
    </alternativeName>
    <alternativeName>
        <fullName evidence="36">Protein-glutamine noradrenalinyltransferase TGM2</fullName>
    </alternativeName>
    <alternativeName>
        <fullName evidence="34">Protein-glutamine serotonyltransferase TGM2</fullName>
    </alternativeName>
    <alternativeName>
        <fullName evidence="30">Tissue transglutaminase</fullName>
    </alternativeName>
    <alternativeName>
        <fullName evidence="29">Transglutaminase-2</fullName>
    </alternativeName>
</protein>
<evidence type="ECO:0000256" key="29">
    <source>
        <dbReference type="ARBA" id="ARBA00041650"/>
    </source>
</evidence>
<keyword evidence="19" id="KW-0496">Mitochondrion</keyword>
<evidence type="ECO:0000256" key="23">
    <source>
        <dbReference type="ARBA" id="ARBA00023315"/>
    </source>
</evidence>
<dbReference type="InterPro" id="IPR001102">
    <property type="entry name" value="Transglutaminase_N"/>
</dbReference>
<evidence type="ECO:0000256" key="32">
    <source>
        <dbReference type="ARBA" id="ARBA00042105"/>
    </source>
</evidence>
<feature type="active site" evidence="41">
    <location>
        <position position="266"/>
    </location>
</feature>
<evidence type="ECO:0000256" key="6">
    <source>
        <dbReference type="ARBA" id="ARBA00004514"/>
    </source>
</evidence>
<keyword evidence="18 42" id="KW-0106">Calcium</keyword>
<keyword evidence="12" id="KW-0272">Extracellular matrix</keyword>
<comment type="catalytic activity">
    <reaction evidence="40">
        <text>L-glutaminyl-[protein] + dopamine = 5-dopaminyl-L-glutamyl-[protein] + NH4(+)</text>
        <dbReference type="Rhea" id="RHEA:66556"/>
        <dbReference type="Rhea" id="RHEA-COMP:10207"/>
        <dbReference type="Rhea" id="RHEA-COMP:17053"/>
        <dbReference type="ChEBI" id="CHEBI:28938"/>
        <dbReference type="ChEBI" id="CHEBI:30011"/>
        <dbReference type="ChEBI" id="CHEBI:59905"/>
        <dbReference type="ChEBI" id="CHEBI:167175"/>
    </reaction>
    <physiologicalReaction direction="left-to-right" evidence="40">
        <dbReference type="Rhea" id="RHEA:66557"/>
    </physiologicalReaction>
</comment>
<dbReference type="EC" id="3.5.1.44" evidence="27"/>
<evidence type="ECO:0000256" key="31">
    <source>
        <dbReference type="ARBA" id="ARBA00042099"/>
    </source>
</evidence>
<dbReference type="GO" id="GO:0005694">
    <property type="term" value="C:chromosome"/>
    <property type="evidence" value="ECO:0007669"/>
    <property type="project" value="UniProtKB-SubCell"/>
</dbReference>
<reference evidence="44" key="1">
    <citation type="submission" date="2025-08" db="UniProtKB">
        <authorList>
            <consortium name="Ensembl"/>
        </authorList>
    </citation>
    <scope>IDENTIFICATION</scope>
</reference>
<dbReference type="GO" id="GO:0050568">
    <property type="term" value="F:protein-glutamine glutaminase activity"/>
    <property type="evidence" value="ECO:0007669"/>
    <property type="project" value="UniProtKB-EC"/>
</dbReference>
<keyword evidence="11" id="KW-0964">Secreted</keyword>
<feature type="domain" description="Transglutaminase-like" evidence="43">
    <location>
        <begin position="258"/>
        <end position="351"/>
    </location>
</feature>
<dbReference type="SUPFAM" id="SSF81296">
    <property type="entry name" value="E set domains"/>
    <property type="match status" value="1"/>
</dbReference>
<evidence type="ECO:0000256" key="28">
    <source>
        <dbReference type="ARBA" id="ARBA00040561"/>
    </source>
</evidence>
<dbReference type="FunFam" id="3.90.260.10:FF:000001">
    <property type="entry name" value="Protein-glutamine gamma-glutamyltransferase 2"/>
    <property type="match status" value="1"/>
</dbReference>
<comment type="catalytic activity">
    <reaction evidence="38">
        <text>L-glutaminyl-[protein] + histamine = 5-histaminyl-L-glutamyl-[protein] + NH4(+)</text>
        <dbReference type="Rhea" id="RHEA:66564"/>
        <dbReference type="Rhea" id="RHEA-COMP:10207"/>
        <dbReference type="Rhea" id="RHEA-COMP:17056"/>
        <dbReference type="ChEBI" id="CHEBI:28938"/>
        <dbReference type="ChEBI" id="CHEBI:30011"/>
        <dbReference type="ChEBI" id="CHEBI:58432"/>
        <dbReference type="ChEBI" id="CHEBI:167179"/>
    </reaction>
    <physiologicalReaction direction="left-to-right" evidence="38">
        <dbReference type="Rhea" id="RHEA:66565"/>
    </physiologicalReaction>
</comment>
<keyword evidence="14" id="KW-0808">Transferase</keyword>
<keyword evidence="22" id="KW-0539">Nucleus</keyword>
<keyword evidence="21" id="KW-0472">Membrane</keyword>
<dbReference type="InterPro" id="IPR036985">
    <property type="entry name" value="Transglutaminase-like_sf"/>
</dbReference>
<dbReference type="SUPFAM" id="SSF49309">
    <property type="entry name" value="Transglutaminase, two C-terminal domains"/>
    <property type="match status" value="2"/>
</dbReference>
<comment type="catalytic activity">
    <reaction evidence="25">
        <text>L-glutaminyl-[protein] + serotonin = 5-serotonyl-L-glutamyl-[protein] + NH4(+)</text>
        <dbReference type="Rhea" id="RHEA:66552"/>
        <dbReference type="Rhea" id="RHEA-COMP:10207"/>
        <dbReference type="Rhea" id="RHEA-COMP:17052"/>
        <dbReference type="ChEBI" id="CHEBI:28938"/>
        <dbReference type="ChEBI" id="CHEBI:30011"/>
        <dbReference type="ChEBI" id="CHEBI:167174"/>
        <dbReference type="ChEBI" id="CHEBI:350546"/>
    </reaction>
    <physiologicalReaction direction="left-to-right" evidence="25">
        <dbReference type="Rhea" id="RHEA:66553"/>
    </physiologicalReaction>
</comment>